<gene>
    <name evidence="25" type="ordered locus">MHLP_01470</name>
</gene>
<sequence length="350" mass="39293">MSSLWFSNQERQERVKHFISVFGALFLLSGLVFLIQNESIKKGVSQIDFKDFSKPAQISGWVSLLFLGIWLVYKSLGEVLSSIVPPSLFEKAHRYHVIFTVIALCPLGFLAISKMVGSSQENVEVANITHYLFFQIYFLLGNVVAWKFLSKFLVPELSSSDQKPVKKAAGRLLRWHYLGWTSFFLLTFAVPIWALLLGIVIAFFNSSCAFVFGRKTGRLCLSCLSPSKTLEGAVWAVLVSVLLFGCLSSFIYSKSWLGNGPFAKTELFYPFIFVWVFLVSVVSQMGDHMFSVCKRTLGYKNFGRLFGCRIGGFWDRFDSIAPVLFFSLLSLWVVTAINCGSIGLGASKNQ</sequence>
<proteinExistence type="inferred from homology"/>
<dbReference type="OrthoDB" id="9799199at2"/>
<dbReference type="GO" id="GO:0016024">
    <property type="term" value="P:CDP-diacylglycerol biosynthetic process"/>
    <property type="evidence" value="ECO:0007669"/>
    <property type="project" value="TreeGrafter"/>
</dbReference>
<evidence type="ECO:0000256" key="24">
    <source>
        <dbReference type="SAM" id="Phobius"/>
    </source>
</evidence>
<comment type="similarity">
    <text evidence="5">Belongs to the CDS family.</text>
</comment>
<keyword evidence="15 24" id="KW-0472">Membrane</keyword>
<evidence type="ECO:0000256" key="17">
    <source>
        <dbReference type="ARBA" id="ARBA00023264"/>
    </source>
</evidence>
<feature type="transmembrane region" description="Helical" evidence="24">
    <location>
        <begin position="93"/>
        <end position="116"/>
    </location>
</feature>
<comment type="pathway">
    <text evidence="3">Phospholipid metabolism; CDP-diacylglycerol biosynthesis; CDP-diacylglycerol from sn-glycerol 3-phosphate: step 3/3.</text>
</comment>
<evidence type="ECO:0000256" key="14">
    <source>
        <dbReference type="ARBA" id="ARBA00023098"/>
    </source>
</evidence>
<evidence type="ECO:0000313" key="26">
    <source>
        <dbReference type="Proteomes" id="UP000006502"/>
    </source>
</evidence>
<keyword evidence="13 24" id="KW-1133">Transmembrane helix</keyword>
<evidence type="ECO:0000256" key="8">
    <source>
        <dbReference type="ARBA" id="ARBA00022475"/>
    </source>
</evidence>
<evidence type="ECO:0000256" key="22">
    <source>
        <dbReference type="ARBA" id="ARBA00032743"/>
    </source>
</evidence>
<feature type="transmembrane region" description="Helical" evidence="24">
    <location>
        <begin position="56"/>
        <end position="73"/>
    </location>
</feature>
<dbReference type="PANTHER" id="PTHR46382">
    <property type="entry name" value="PHOSPHATIDATE CYTIDYLYLTRANSFERASE"/>
    <property type="match status" value="1"/>
</dbReference>
<evidence type="ECO:0000256" key="2">
    <source>
        <dbReference type="ARBA" id="ARBA00004651"/>
    </source>
</evidence>
<comment type="pathway">
    <text evidence="4">Lipid metabolism.</text>
</comment>
<dbReference type="Proteomes" id="UP000006502">
    <property type="component" value="Chromosome"/>
</dbReference>
<feature type="transmembrane region" description="Helical" evidence="24">
    <location>
        <begin position="128"/>
        <end position="149"/>
    </location>
</feature>
<dbReference type="GO" id="GO:0004605">
    <property type="term" value="F:phosphatidate cytidylyltransferase activity"/>
    <property type="evidence" value="ECO:0007669"/>
    <property type="project" value="UniProtKB-EC"/>
</dbReference>
<evidence type="ECO:0000256" key="5">
    <source>
        <dbReference type="ARBA" id="ARBA00010185"/>
    </source>
</evidence>
<feature type="transmembrane region" description="Helical" evidence="24">
    <location>
        <begin position="183"/>
        <end position="212"/>
    </location>
</feature>
<dbReference type="STRING" id="1212765.MHLP_01470"/>
<comment type="subcellular location">
    <subcellularLocation>
        <location evidence="2">Cell membrane</location>
        <topology evidence="2">Multi-pass membrane protein</topology>
    </subcellularLocation>
</comment>
<dbReference type="EC" id="2.7.7.41" evidence="6"/>
<evidence type="ECO:0000256" key="19">
    <source>
        <dbReference type="ARBA" id="ARBA00031825"/>
    </source>
</evidence>
<keyword evidence="14" id="KW-0443">Lipid metabolism</keyword>
<name>I7CJ21_MYCHA</name>
<dbReference type="EMBL" id="CP003731">
    <property type="protein sequence ID" value="AFO51874.1"/>
    <property type="molecule type" value="Genomic_DNA"/>
</dbReference>
<reference evidence="26" key="2">
    <citation type="submission" date="2012-07" db="EMBL/GenBank/DDBJ databases">
        <title>Complete genome sequence of 'Candidatus Mycoplasma haemolamae'.</title>
        <authorList>
            <person name="Guimaraes A.M.S."/>
            <person name="Toth B."/>
            <person name="Santos A.P."/>
            <person name="Nascimento N.C."/>
            <person name="Sojka J.E."/>
            <person name="Messick J.B."/>
        </authorList>
    </citation>
    <scope>NUCLEOTIDE SEQUENCE [LARGE SCALE GENOMIC DNA]</scope>
    <source>
        <strain evidence="26">Purdue</strain>
    </source>
</reference>
<keyword evidence="26" id="KW-1185">Reference proteome</keyword>
<evidence type="ECO:0000256" key="21">
    <source>
        <dbReference type="ARBA" id="ARBA00032396"/>
    </source>
</evidence>
<protein>
    <recommendedName>
        <fullName evidence="7">Phosphatidate cytidylyltransferase</fullName>
        <ecNumber evidence="6">2.7.7.41</ecNumber>
    </recommendedName>
    <alternativeName>
        <fullName evidence="20">CDP-DAG synthase</fullName>
    </alternativeName>
    <alternativeName>
        <fullName evidence="22">CDP-DG synthase</fullName>
    </alternativeName>
    <alternativeName>
        <fullName evidence="18">CDP-diacylglycerol synthase</fullName>
    </alternativeName>
    <alternativeName>
        <fullName evidence="21">CDP-diglyceride pyrophosphorylase</fullName>
    </alternativeName>
    <alternativeName>
        <fullName evidence="23">CDP-diglyceride synthase</fullName>
    </alternativeName>
    <alternativeName>
        <fullName evidence="19">CTP:phosphatidate cytidylyltransferase</fullName>
    </alternativeName>
</protein>
<evidence type="ECO:0000256" key="6">
    <source>
        <dbReference type="ARBA" id="ARBA00012487"/>
    </source>
</evidence>
<evidence type="ECO:0000313" key="25">
    <source>
        <dbReference type="EMBL" id="AFO51874.1"/>
    </source>
</evidence>
<feature type="transmembrane region" description="Helical" evidence="24">
    <location>
        <begin position="233"/>
        <end position="252"/>
    </location>
</feature>
<evidence type="ECO:0000256" key="9">
    <source>
        <dbReference type="ARBA" id="ARBA00022516"/>
    </source>
</evidence>
<evidence type="ECO:0000256" key="7">
    <source>
        <dbReference type="ARBA" id="ARBA00019373"/>
    </source>
</evidence>
<keyword evidence="12 25" id="KW-0548">Nucleotidyltransferase</keyword>
<dbReference type="KEGG" id="mhl:MHLP_01470"/>
<evidence type="ECO:0000256" key="4">
    <source>
        <dbReference type="ARBA" id="ARBA00005189"/>
    </source>
</evidence>
<dbReference type="PATRIC" id="fig|1212765.3.peg.326"/>
<evidence type="ECO:0000256" key="20">
    <source>
        <dbReference type="ARBA" id="ARBA00032253"/>
    </source>
</evidence>
<accession>I7CJ21</accession>
<evidence type="ECO:0000256" key="3">
    <source>
        <dbReference type="ARBA" id="ARBA00005119"/>
    </source>
</evidence>
<feature type="transmembrane region" description="Helical" evidence="24">
    <location>
        <begin position="323"/>
        <end position="346"/>
    </location>
</feature>
<evidence type="ECO:0000256" key="13">
    <source>
        <dbReference type="ARBA" id="ARBA00022989"/>
    </source>
</evidence>
<keyword evidence="10 25" id="KW-0808">Transferase</keyword>
<feature type="transmembrane region" description="Helical" evidence="24">
    <location>
        <begin position="267"/>
        <end position="286"/>
    </location>
</feature>
<dbReference type="AlphaFoldDB" id="I7CJ21"/>
<evidence type="ECO:0000256" key="15">
    <source>
        <dbReference type="ARBA" id="ARBA00023136"/>
    </source>
</evidence>
<evidence type="ECO:0000256" key="18">
    <source>
        <dbReference type="ARBA" id="ARBA00029893"/>
    </source>
</evidence>
<reference evidence="25 26" key="1">
    <citation type="journal article" date="2012" name="J. Bacteriol.">
        <title>Genome Sequence of "Candidatus Mycoplasma haemolamae" Strain Purdue, a Red Blood Cell Pathogen of Alpacas (Vicugna pacos) and Llamas (Lama glama).</title>
        <authorList>
            <person name="Guimaraes A.M."/>
            <person name="Toth B."/>
            <person name="Santos A.P."/>
            <person name="do Nascimento N.C."/>
            <person name="Kritchevsky J.E."/>
            <person name="Messick J.B."/>
        </authorList>
    </citation>
    <scope>NUCLEOTIDE SEQUENCE [LARGE SCALE GENOMIC DNA]</scope>
    <source>
        <strain evidence="25 26">Purdue</strain>
    </source>
</reference>
<keyword evidence="17" id="KW-1208">Phospholipid metabolism</keyword>
<evidence type="ECO:0000256" key="12">
    <source>
        <dbReference type="ARBA" id="ARBA00022695"/>
    </source>
</evidence>
<keyword evidence="8" id="KW-1003">Cell membrane</keyword>
<dbReference type="GO" id="GO:0005886">
    <property type="term" value="C:plasma membrane"/>
    <property type="evidence" value="ECO:0007669"/>
    <property type="project" value="UniProtKB-SubCell"/>
</dbReference>
<evidence type="ECO:0000256" key="11">
    <source>
        <dbReference type="ARBA" id="ARBA00022692"/>
    </source>
</evidence>
<keyword evidence="9" id="KW-0444">Lipid biosynthesis</keyword>
<dbReference type="HOGENOM" id="CLU_791843_0_0_14"/>
<dbReference type="Pfam" id="PF01148">
    <property type="entry name" value="CTP_transf_1"/>
    <property type="match status" value="1"/>
</dbReference>
<evidence type="ECO:0000256" key="1">
    <source>
        <dbReference type="ARBA" id="ARBA00001698"/>
    </source>
</evidence>
<feature type="transmembrane region" description="Helical" evidence="24">
    <location>
        <begin position="15"/>
        <end position="35"/>
    </location>
</feature>
<organism evidence="25 26">
    <name type="scientific">Mycoplasma haematolamae (strain Purdue)</name>
    <dbReference type="NCBI Taxonomy" id="1212765"/>
    <lineage>
        <taxon>Bacteria</taxon>
        <taxon>Bacillati</taxon>
        <taxon>Mycoplasmatota</taxon>
        <taxon>Mollicutes</taxon>
        <taxon>Mycoplasmataceae</taxon>
        <taxon>Mycoplasma</taxon>
    </lineage>
</organism>
<comment type="catalytic activity">
    <reaction evidence="1">
        <text>a 1,2-diacyl-sn-glycero-3-phosphate + CTP + H(+) = a CDP-1,2-diacyl-sn-glycerol + diphosphate</text>
        <dbReference type="Rhea" id="RHEA:16229"/>
        <dbReference type="ChEBI" id="CHEBI:15378"/>
        <dbReference type="ChEBI" id="CHEBI:33019"/>
        <dbReference type="ChEBI" id="CHEBI:37563"/>
        <dbReference type="ChEBI" id="CHEBI:58332"/>
        <dbReference type="ChEBI" id="CHEBI:58608"/>
        <dbReference type="EC" id="2.7.7.41"/>
    </reaction>
</comment>
<evidence type="ECO:0000256" key="23">
    <source>
        <dbReference type="ARBA" id="ARBA00033406"/>
    </source>
</evidence>
<keyword evidence="11 24" id="KW-0812">Transmembrane</keyword>
<evidence type="ECO:0000256" key="16">
    <source>
        <dbReference type="ARBA" id="ARBA00023209"/>
    </source>
</evidence>
<keyword evidence="16" id="KW-0594">Phospholipid biosynthesis</keyword>
<dbReference type="PANTHER" id="PTHR46382:SF1">
    <property type="entry name" value="PHOSPHATIDATE CYTIDYLYLTRANSFERASE"/>
    <property type="match status" value="1"/>
</dbReference>
<evidence type="ECO:0000256" key="10">
    <source>
        <dbReference type="ARBA" id="ARBA00022679"/>
    </source>
</evidence>